<dbReference type="Proteomes" id="UP000317663">
    <property type="component" value="Unassembled WGS sequence"/>
</dbReference>
<proteinExistence type="inferred from homology"/>
<evidence type="ECO:0000256" key="6">
    <source>
        <dbReference type="ARBA" id="ARBA00023014"/>
    </source>
</evidence>
<evidence type="ECO:0000256" key="2">
    <source>
        <dbReference type="ARBA" id="ARBA00022485"/>
    </source>
</evidence>
<dbReference type="Gene3D" id="3.20.20.70">
    <property type="entry name" value="Aldolase class I"/>
    <property type="match status" value="1"/>
</dbReference>
<dbReference type="InterPro" id="IPR007197">
    <property type="entry name" value="rSAM"/>
</dbReference>
<dbReference type="GO" id="GO:0016491">
    <property type="term" value="F:oxidoreductase activity"/>
    <property type="evidence" value="ECO:0007669"/>
    <property type="project" value="InterPro"/>
</dbReference>
<dbReference type="InterPro" id="IPR023885">
    <property type="entry name" value="4Fe4S-binding_SPASM_dom"/>
</dbReference>
<keyword evidence="3" id="KW-0949">S-adenosyl-L-methionine</keyword>
<dbReference type="CDD" id="cd01335">
    <property type="entry name" value="Radical_SAM"/>
    <property type="match status" value="1"/>
</dbReference>
<evidence type="ECO:0000259" key="8">
    <source>
        <dbReference type="PROSITE" id="PS51918"/>
    </source>
</evidence>
<reference evidence="9 10" key="1">
    <citation type="journal article" date="2019" name="Environ. Microbiol.">
        <title>Species interactions and distinct microbial communities in high Arctic permafrost affected cryosols are associated with the CH4 and CO2 gas fluxes.</title>
        <authorList>
            <person name="Altshuler I."/>
            <person name="Hamel J."/>
            <person name="Turney S."/>
            <person name="Magnuson E."/>
            <person name="Levesque R."/>
            <person name="Greer C."/>
            <person name="Whyte L.G."/>
        </authorList>
    </citation>
    <scope>NUCLEOTIDE SEQUENCE [LARGE SCALE GENOMIC DNA]</scope>
    <source>
        <strain evidence="9 10">E4</strain>
    </source>
</reference>
<evidence type="ECO:0000313" key="9">
    <source>
        <dbReference type="EMBL" id="TPG60123.1"/>
    </source>
</evidence>
<protein>
    <submittedName>
        <fullName evidence="9">Radical SAM protein</fullName>
    </submittedName>
</protein>
<dbReference type="PANTHER" id="PTHR43273:SF3">
    <property type="entry name" value="ANAEROBIC SULFATASE-MATURATING ENZYME HOMOLOG ASLB-RELATED"/>
    <property type="match status" value="1"/>
</dbReference>
<dbReference type="SUPFAM" id="SSF102114">
    <property type="entry name" value="Radical SAM enzymes"/>
    <property type="match status" value="1"/>
</dbReference>
<dbReference type="GO" id="GO:0051539">
    <property type="term" value="F:4 iron, 4 sulfur cluster binding"/>
    <property type="evidence" value="ECO:0007669"/>
    <property type="project" value="UniProtKB-KW"/>
</dbReference>
<keyword evidence="6" id="KW-0411">Iron-sulfur</keyword>
<keyword evidence="4" id="KW-0479">Metal-binding</keyword>
<dbReference type="RefSeq" id="WP_140473850.1">
    <property type="nucleotide sequence ID" value="NZ_RCZD01000008.1"/>
</dbReference>
<name>A0A502GHB9_9GAMM</name>
<dbReference type="AlphaFoldDB" id="A0A502GHB9"/>
<dbReference type="Pfam" id="PF04055">
    <property type="entry name" value="Radical_SAM"/>
    <property type="match status" value="1"/>
</dbReference>
<evidence type="ECO:0000256" key="7">
    <source>
        <dbReference type="ARBA" id="ARBA00023601"/>
    </source>
</evidence>
<keyword evidence="10" id="KW-1185">Reference proteome</keyword>
<evidence type="ECO:0000256" key="3">
    <source>
        <dbReference type="ARBA" id="ARBA00022691"/>
    </source>
</evidence>
<keyword evidence="5" id="KW-0408">Iron</keyword>
<gene>
    <name evidence="9" type="ORF">EAH77_16270</name>
</gene>
<accession>A0A502GHB9</accession>
<evidence type="ECO:0000256" key="5">
    <source>
        <dbReference type="ARBA" id="ARBA00023004"/>
    </source>
</evidence>
<dbReference type="EMBL" id="RCZD01000008">
    <property type="protein sequence ID" value="TPG60123.1"/>
    <property type="molecule type" value="Genomic_DNA"/>
</dbReference>
<organism evidence="9 10">
    <name type="scientific">Ewingella americana</name>
    <dbReference type="NCBI Taxonomy" id="41202"/>
    <lineage>
        <taxon>Bacteria</taxon>
        <taxon>Pseudomonadati</taxon>
        <taxon>Pseudomonadota</taxon>
        <taxon>Gammaproteobacteria</taxon>
        <taxon>Enterobacterales</taxon>
        <taxon>Yersiniaceae</taxon>
        <taxon>Ewingella</taxon>
    </lineage>
</organism>
<evidence type="ECO:0000313" key="10">
    <source>
        <dbReference type="Proteomes" id="UP000317663"/>
    </source>
</evidence>
<dbReference type="NCBIfam" id="TIGR04085">
    <property type="entry name" value="rSAM_more_4Fe4S"/>
    <property type="match status" value="1"/>
</dbReference>
<dbReference type="GO" id="GO:0046872">
    <property type="term" value="F:metal ion binding"/>
    <property type="evidence" value="ECO:0007669"/>
    <property type="project" value="UniProtKB-KW"/>
</dbReference>
<dbReference type="SFLD" id="SFLDS00029">
    <property type="entry name" value="Radical_SAM"/>
    <property type="match status" value="1"/>
</dbReference>
<dbReference type="PROSITE" id="PS51918">
    <property type="entry name" value="RADICAL_SAM"/>
    <property type="match status" value="1"/>
</dbReference>
<dbReference type="PANTHER" id="PTHR43273">
    <property type="entry name" value="ANAEROBIC SULFATASE-MATURATING ENZYME HOMOLOG ASLB-RELATED"/>
    <property type="match status" value="1"/>
</dbReference>
<dbReference type="InterPro" id="IPR013785">
    <property type="entry name" value="Aldolase_TIM"/>
</dbReference>
<dbReference type="SFLD" id="SFLDG01067">
    <property type="entry name" value="SPASM/twitch_domain_containing"/>
    <property type="match status" value="1"/>
</dbReference>
<dbReference type="InterPro" id="IPR000385">
    <property type="entry name" value="MoaA_NifB_PqqE_Fe-S-bd_CS"/>
</dbReference>
<evidence type="ECO:0000256" key="1">
    <source>
        <dbReference type="ARBA" id="ARBA00001966"/>
    </source>
</evidence>
<dbReference type="InterPro" id="IPR058240">
    <property type="entry name" value="rSAM_sf"/>
</dbReference>
<dbReference type="OrthoDB" id="9782387at2"/>
<feature type="domain" description="Radical SAM core" evidence="8">
    <location>
        <begin position="189"/>
        <end position="414"/>
    </location>
</feature>
<comment type="caution">
    <text evidence="9">The sequence shown here is derived from an EMBL/GenBank/DDBJ whole genome shotgun (WGS) entry which is preliminary data.</text>
</comment>
<evidence type="ECO:0000256" key="4">
    <source>
        <dbReference type="ARBA" id="ARBA00022723"/>
    </source>
</evidence>
<comment type="similarity">
    <text evidence="7">Belongs to the radical SAM superfamily. Anaerobic sulfatase-maturating enzyme family.</text>
</comment>
<keyword evidence="2" id="KW-0004">4Fe-4S</keyword>
<comment type="cofactor">
    <cofactor evidence="1">
        <name>[4Fe-4S] cluster</name>
        <dbReference type="ChEBI" id="CHEBI:49883"/>
    </cofactor>
</comment>
<dbReference type="InterPro" id="IPR023867">
    <property type="entry name" value="Sulphatase_maturase_rSAM"/>
</dbReference>
<sequence>MSETAKVELLKKSAKKHLKKPADTEVDSVIMAKPDSAVRKFEPMIAVTQIETKELDFVAQPIMSGCGSCGSSADNGGGCGTSTGGGCASSSHTPTLDHHHGDGCDCGSSEISIEDSKAAKAGFDSELKARMMVHAPTAKMSNGVLELSEETLVKPNGRTSQVKTFKVATSAEDDVRSLNDQPELRKALFGDLQHMNVIVTNACNLSCTYCYEQHKKDYGKWDLNKLNKAYAFLKNNSQAAQKIFQFFGGEPLIHKKLIMDFVRHNAPELEKDAQEIQFGMVTNGLLLDKEFMEEYFTHKFATMTISLDTIDVTKDHRQLKQEDIDHILSMVELIPEYHRNEKQVVIRCTISQETAPDFPRFADVLASHGVNNIIVHPLTMSNYQGQMQWPEDMWNQLQRDMFDAGDRHPEMEIRFSEGVGVKGATNCLVGSGMIAMDASGDYAGCYFFTNIKEAAHPYILGNIFDEKVYLNRYRTFQKKYADMLERPECKACDLKGFCYQCPAGNLDTGSKEIFRPDGMCKKIVKMYLDVQDRLTKKQFIKKAKAIKEAILEENRLTVMNRSMFHLVCKTLTGYLPKHEVVQMIEANNAMPHYKVQAAAFSHLKDDYAFCGCAGTIDTDYKGAEIIHKMKGLAPIEVHQAYRDVLDAHGLPLDQAMGFKATDSETEIWLVAMMHLVVLNKTNHVEVRNSQVNHAIL</sequence>
<dbReference type="PROSITE" id="PS01305">
    <property type="entry name" value="MOAA_NIFB_PQQE"/>
    <property type="match status" value="1"/>
</dbReference>